<feature type="domain" description="Acyltransferase 3" evidence="2">
    <location>
        <begin position="19"/>
        <end position="372"/>
    </location>
</feature>
<feature type="transmembrane region" description="Helical" evidence="1">
    <location>
        <begin position="322"/>
        <end position="342"/>
    </location>
</feature>
<evidence type="ECO:0000259" key="2">
    <source>
        <dbReference type="Pfam" id="PF01757"/>
    </source>
</evidence>
<keyword evidence="4" id="KW-1185">Reference proteome</keyword>
<proteinExistence type="predicted"/>
<organism evidence="3 4">
    <name type="scientific">Thermocatellispora tengchongensis</name>
    <dbReference type="NCBI Taxonomy" id="1073253"/>
    <lineage>
        <taxon>Bacteria</taxon>
        <taxon>Bacillati</taxon>
        <taxon>Actinomycetota</taxon>
        <taxon>Actinomycetes</taxon>
        <taxon>Streptosporangiales</taxon>
        <taxon>Streptosporangiaceae</taxon>
        <taxon>Thermocatellispora</taxon>
    </lineage>
</organism>
<dbReference type="InterPro" id="IPR050623">
    <property type="entry name" value="Glucan_succinyl_AcylTrfase"/>
</dbReference>
<gene>
    <name evidence="3" type="ORF">HNP84_003552</name>
</gene>
<dbReference type="RefSeq" id="WP_185050794.1">
    <property type="nucleotide sequence ID" value="NZ_BAABIX010000073.1"/>
</dbReference>
<feature type="transmembrane region" description="Helical" evidence="1">
    <location>
        <begin position="190"/>
        <end position="212"/>
    </location>
</feature>
<feature type="transmembrane region" description="Helical" evidence="1">
    <location>
        <begin position="354"/>
        <end position="375"/>
    </location>
</feature>
<keyword evidence="1" id="KW-0472">Membrane</keyword>
<feature type="transmembrane region" description="Helical" evidence="1">
    <location>
        <begin position="63"/>
        <end position="88"/>
    </location>
</feature>
<protein>
    <submittedName>
        <fullName evidence="3">Peptidoglycan/LPS O-acetylase OafA/YrhL</fullName>
    </submittedName>
</protein>
<sequence>MTQLVNRPAAPPSTSPRLLYVDNLRTALTALVVIHHSALGYSNIPGWYYTEPPADPSGTLLDFVILFNQAFFMGAFFLVSGLFVPGSYDRKGAGQFLRERLLRLGVPLLLWLLVLRPLATVDRYTAARDAAAQQGTELPYLQYYLQSFIPGPMWFVEVLLVFSVLYVLWRRLAVKGRHTSESPSATGRTPGALAIAGFTVGLALVTYLWRIAVPIGVSILGLPSPAYLPQYAALFTVGLLAARRGWLGGLSRTAGRAGFAAAAVAAVALLLVLVSTGEAGLGHGTLPSLVAATCESAFAVGITLGLLVLFRERFGHQGRRRRFLSAHAFAVYVIHTVVLVALNHAISDVQAPAVAKAALLAVLALPLCWAAAYLVRALPGARKVL</sequence>
<dbReference type="InterPro" id="IPR002656">
    <property type="entry name" value="Acyl_transf_3_dom"/>
</dbReference>
<evidence type="ECO:0000256" key="1">
    <source>
        <dbReference type="SAM" id="Phobius"/>
    </source>
</evidence>
<dbReference type="PANTHER" id="PTHR36927">
    <property type="entry name" value="BLR4337 PROTEIN"/>
    <property type="match status" value="1"/>
</dbReference>
<name>A0A840P5J6_9ACTN</name>
<dbReference type="AlphaFoldDB" id="A0A840P5J6"/>
<comment type="caution">
    <text evidence="3">The sequence shown here is derived from an EMBL/GenBank/DDBJ whole genome shotgun (WGS) entry which is preliminary data.</text>
</comment>
<reference evidence="3 4" key="1">
    <citation type="submission" date="2020-08" db="EMBL/GenBank/DDBJ databases">
        <title>Genomic Encyclopedia of Type Strains, Phase IV (KMG-IV): sequencing the most valuable type-strain genomes for metagenomic binning, comparative biology and taxonomic classification.</title>
        <authorList>
            <person name="Goeker M."/>
        </authorList>
    </citation>
    <scope>NUCLEOTIDE SEQUENCE [LARGE SCALE GENOMIC DNA]</scope>
    <source>
        <strain evidence="3 4">DSM 45615</strain>
    </source>
</reference>
<accession>A0A840P5J6</accession>
<feature type="transmembrane region" description="Helical" evidence="1">
    <location>
        <begin position="100"/>
        <end position="119"/>
    </location>
</feature>
<feature type="transmembrane region" description="Helical" evidence="1">
    <location>
        <begin position="148"/>
        <end position="169"/>
    </location>
</feature>
<dbReference type="EMBL" id="JACHGN010000007">
    <property type="protein sequence ID" value="MBB5133826.1"/>
    <property type="molecule type" value="Genomic_DNA"/>
</dbReference>
<keyword evidence="1" id="KW-0812">Transmembrane</keyword>
<dbReference type="Pfam" id="PF01757">
    <property type="entry name" value="Acyl_transf_3"/>
    <property type="match status" value="1"/>
</dbReference>
<dbReference type="GO" id="GO:0016747">
    <property type="term" value="F:acyltransferase activity, transferring groups other than amino-acyl groups"/>
    <property type="evidence" value="ECO:0007669"/>
    <property type="project" value="InterPro"/>
</dbReference>
<dbReference type="Proteomes" id="UP000578449">
    <property type="component" value="Unassembled WGS sequence"/>
</dbReference>
<feature type="transmembrane region" description="Helical" evidence="1">
    <location>
        <begin position="224"/>
        <end position="242"/>
    </location>
</feature>
<keyword evidence="1" id="KW-1133">Transmembrane helix</keyword>
<dbReference type="PANTHER" id="PTHR36927:SF4">
    <property type="entry name" value="BLR5718 PROTEIN"/>
    <property type="match status" value="1"/>
</dbReference>
<evidence type="ECO:0000313" key="3">
    <source>
        <dbReference type="EMBL" id="MBB5133826.1"/>
    </source>
</evidence>
<feature type="transmembrane region" description="Helical" evidence="1">
    <location>
        <begin position="286"/>
        <end position="310"/>
    </location>
</feature>
<feature type="transmembrane region" description="Helical" evidence="1">
    <location>
        <begin position="254"/>
        <end position="274"/>
    </location>
</feature>
<evidence type="ECO:0000313" key="4">
    <source>
        <dbReference type="Proteomes" id="UP000578449"/>
    </source>
</evidence>